<comment type="caution">
    <text evidence="2">The sequence shown here is derived from an EMBL/GenBank/DDBJ whole genome shotgun (WGS) entry which is preliminary data.</text>
</comment>
<feature type="domain" description="Endonuclease/exonuclease/phosphatase" evidence="1">
    <location>
        <begin position="4"/>
        <end position="226"/>
    </location>
</feature>
<gene>
    <name evidence="2" type="ORF">GXW76_06090</name>
</gene>
<organism evidence="2 3">
    <name type="scientific">Neoroseomonas soli</name>
    <dbReference type="NCBI Taxonomy" id="1081025"/>
    <lineage>
        <taxon>Bacteria</taxon>
        <taxon>Pseudomonadati</taxon>
        <taxon>Pseudomonadota</taxon>
        <taxon>Alphaproteobacteria</taxon>
        <taxon>Acetobacterales</taxon>
        <taxon>Acetobacteraceae</taxon>
        <taxon>Neoroseomonas</taxon>
    </lineage>
</organism>
<dbReference type="Gene3D" id="3.60.10.10">
    <property type="entry name" value="Endonuclease/exonuclease/phosphatase"/>
    <property type="match status" value="1"/>
</dbReference>
<accession>A0A9X9WUA5</accession>
<evidence type="ECO:0000313" key="3">
    <source>
        <dbReference type="Proteomes" id="UP001138751"/>
    </source>
</evidence>
<proteinExistence type="predicted"/>
<dbReference type="AlphaFoldDB" id="A0A9X9WUA5"/>
<keyword evidence="2" id="KW-0378">Hydrolase</keyword>
<keyword evidence="3" id="KW-1185">Reference proteome</keyword>
<evidence type="ECO:0000313" key="2">
    <source>
        <dbReference type="EMBL" id="MBR0670734.1"/>
    </source>
</evidence>
<sequence>MRVATWNIRHGGAAGDGHRRVVGTLLGFDADVLVVTEFRTNDRGAAIVVALQKAGYYTTNPDSPPNRNSVLIASRTPIATTQSLASSLPDPWRLWMADLGWGRVTGVYMPNQERKLPYWDSVISAASGPNSPCLLIGDFNTGRNDLDKADNATALIGAEYMDRIGEVGLIDLWRSRHPDRREYSWFSTPWNNGFRLDHALGTSRIAAMVTDCRYDHAPRLERISDHSALIVELAVTGTATNAR</sequence>
<dbReference type="Pfam" id="PF03372">
    <property type="entry name" value="Exo_endo_phos"/>
    <property type="match status" value="1"/>
</dbReference>
<reference evidence="2" key="2">
    <citation type="journal article" date="2021" name="Syst. Appl. Microbiol.">
        <title>Roseomonas hellenica sp. nov., isolated from roots of wild-growing Alkanna tinctoria.</title>
        <authorList>
            <person name="Rat A."/>
            <person name="Naranjo H.D."/>
            <person name="Lebbe L."/>
            <person name="Cnockaert M."/>
            <person name="Krigas N."/>
            <person name="Grigoriadou K."/>
            <person name="Maloupa E."/>
            <person name="Willems A."/>
        </authorList>
    </citation>
    <scope>NUCLEOTIDE SEQUENCE</scope>
    <source>
        <strain evidence="2">LMG 31231</strain>
    </source>
</reference>
<dbReference type="InterPro" id="IPR005135">
    <property type="entry name" value="Endo/exonuclease/phosphatase"/>
</dbReference>
<evidence type="ECO:0000259" key="1">
    <source>
        <dbReference type="Pfam" id="PF03372"/>
    </source>
</evidence>
<dbReference type="InterPro" id="IPR036691">
    <property type="entry name" value="Endo/exonu/phosph_ase_sf"/>
</dbReference>
<dbReference type="GO" id="GO:0004527">
    <property type="term" value="F:exonuclease activity"/>
    <property type="evidence" value="ECO:0007669"/>
    <property type="project" value="UniProtKB-KW"/>
</dbReference>
<dbReference type="Proteomes" id="UP001138751">
    <property type="component" value="Unassembled WGS sequence"/>
</dbReference>
<dbReference type="RefSeq" id="WP_211861107.1">
    <property type="nucleotide sequence ID" value="NZ_JAAEDM010000010.1"/>
</dbReference>
<dbReference type="SUPFAM" id="SSF56219">
    <property type="entry name" value="DNase I-like"/>
    <property type="match status" value="1"/>
</dbReference>
<protein>
    <submittedName>
        <fullName evidence="2">Exonuclease III</fullName>
    </submittedName>
</protein>
<reference evidence="2" key="1">
    <citation type="submission" date="2020-01" db="EMBL/GenBank/DDBJ databases">
        <authorList>
            <person name="Rat A."/>
        </authorList>
    </citation>
    <scope>NUCLEOTIDE SEQUENCE</scope>
    <source>
        <strain evidence="2">LMG 31231</strain>
    </source>
</reference>
<dbReference type="EMBL" id="JAAEDM010000010">
    <property type="protein sequence ID" value="MBR0670734.1"/>
    <property type="molecule type" value="Genomic_DNA"/>
</dbReference>
<keyword evidence="2" id="KW-0269">Exonuclease</keyword>
<keyword evidence="2" id="KW-0540">Nuclease</keyword>
<name>A0A9X9WUA5_9PROT</name>